<reference evidence="4 5" key="1">
    <citation type="submission" date="2021-03" db="EMBL/GenBank/DDBJ databases">
        <title>Genomic and phenotypic characterization of Chloracidobacterium isolates provides evidence for multiple species.</title>
        <authorList>
            <person name="Saini M.K."/>
            <person name="Costas A.M.G."/>
            <person name="Tank M."/>
            <person name="Bryant D.A."/>
        </authorList>
    </citation>
    <scope>NUCLEOTIDE SEQUENCE [LARGE SCALE GENOMIC DNA]</scope>
    <source>
        <strain evidence="4 5">N</strain>
    </source>
</reference>
<keyword evidence="3" id="KW-0472">Membrane</keyword>
<keyword evidence="5" id="KW-1185">Reference proteome</keyword>
<keyword evidence="1" id="KW-0175">Coiled coil</keyword>
<accession>A0ABX8B3E5</accession>
<keyword evidence="3" id="KW-0812">Transmembrane</keyword>
<gene>
    <name evidence="4" type="ORF">J8C05_09685</name>
</gene>
<dbReference type="RefSeq" id="WP_211421994.1">
    <property type="nucleotide sequence ID" value="NZ_CP072642.1"/>
</dbReference>
<feature type="transmembrane region" description="Helical" evidence="3">
    <location>
        <begin position="24"/>
        <end position="46"/>
    </location>
</feature>
<keyword evidence="3" id="KW-1133">Transmembrane helix</keyword>
<feature type="region of interest" description="Disordered" evidence="2">
    <location>
        <begin position="91"/>
        <end position="112"/>
    </location>
</feature>
<feature type="coiled-coil region" evidence="1">
    <location>
        <begin position="51"/>
        <end position="81"/>
    </location>
</feature>
<organism evidence="4 5">
    <name type="scientific">Chloracidobacterium sp. N</name>
    <dbReference type="NCBI Taxonomy" id="2821540"/>
    <lineage>
        <taxon>Bacteria</taxon>
        <taxon>Pseudomonadati</taxon>
        <taxon>Acidobacteriota</taxon>
        <taxon>Terriglobia</taxon>
        <taxon>Terriglobales</taxon>
        <taxon>Acidobacteriaceae</taxon>
        <taxon>Chloracidobacterium</taxon>
        <taxon>Chloracidobacterium aggregatum</taxon>
    </lineage>
</organism>
<dbReference type="Proteomes" id="UP000677668">
    <property type="component" value="Chromosome 1"/>
</dbReference>
<proteinExistence type="predicted"/>
<sequence length="112" mass="13233">MSHYRYVSPVANRPRRPSLDWRLFFRWSTVGIIGLVLAAGFGFAAWQQLEALRLSYETDQLRKQLDELTRERQRLEIERQRKLSPLLLSGTTRAHNFSPPRPSQTVRVEVRR</sequence>
<evidence type="ECO:0000313" key="4">
    <source>
        <dbReference type="EMBL" id="QUV93631.1"/>
    </source>
</evidence>
<name>A0ABX8B3E5_9BACT</name>
<dbReference type="EMBL" id="CP072642">
    <property type="protein sequence ID" value="QUV93631.1"/>
    <property type="molecule type" value="Genomic_DNA"/>
</dbReference>
<evidence type="ECO:0000256" key="2">
    <source>
        <dbReference type="SAM" id="MobiDB-lite"/>
    </source>
</evidence>
<evidence type="ECO:0008006" key="6">
    <source>
        <dbReference type="Google" id="ProtNLM"/>
    </source>
</evidence>
<protein>
    <recommendedName>
        <fullName evidence="6">Cell division protein FtsL</fullName>
    </recommendedName>
</protein>
<evidence type="ECO:0000256" key="1">
    <source>
        <dbReference type="SAM" id="Coils"/>
    </source>
</evidence>
<evidence type="ECO:0000313" key="5">
    <source>
        <dbReference type="Proteomes" id="UP000677668"/>
    </source>
</evidence>
<evidence type="ECO:0000256" key="3">
    <source>
        <dbReference type="SAM" id="Phobius"/>
    </source>
</evidence>